<reference evidence="2 3" key="1">
    <citation type="submission" date="2019-11" db="EMBL/GenBank/DDBJ databases">
        <title>Acidiferrimicrobium australis gen. nov., sp. nov., an acidophilic and obligately heterotrophic, member of the Actinobacteria that catalyses dissimilatory oxido- reduction of iron isolated from metal-rich acidic water in Chile.</title>
        <authorList>
            <person name="Gonzalez D."/>
            <person name="Huber K."/>
            <person name="Hedrich S."/>
            <person name="Rojas-Villalobos C."/>
            <person name="Quatrini R."/>
            <person name="Dinamarca M.A."/>
            <person name="Schwarz A."/>
            <person name="Canales C."/>
            <person name="Nancucheo I."/>
        </authorList>
    </citation>
    <scope>NUCLEOTIDE SEQUENCE [LARGE SCALE GENOMIC DNA]</scope>
    <source>
        <strain evidence="2 3">USS-CCA1</strain>
    </source>
</reference>
<evidence type="ECO:0000313" key="2">
    <source>
        <dbReference type="EMBL" id="MST31609.1"/>
    </source>
</evidence>
<accession>A0ABW9QPG6</accession>
<name>A0ABW9QPG6_9ACTN</name>
<feature type="transmembrane region" description="Helical" evidence="1">
    <location>
        <begin position="93"/>
        <end position="114"/>
    </location>
</feature>
<dbReference type="Proteomes" id="UP000437736">
    <property type="component" value="Unassembled WGS sequence"/>
</dbReference>
<dbReference type="EMBL" id="WJHE01000106">
    <property type="protein sequence ID" value="MST31609.1"/>
    <property type="molecule type" value="Genomic_DNA"/>
</dbReference>
<keyword evidence="3" id="KW-1185">Reference proteome</keyword>
<organism evidence="2 3">
    <name type="scientific">Acidiferrimicrobium australe</name>
    <dbReference type="NCBI Taxonomy" id="2664430"/>
    <lineage>
        <taxon>Bacteria</taxon>
        <taxon>Bacillati</taxon>
        <taxon>Actinomycetota</taxon>
        <taxon>Acidimicrobiia</taxon>
        <taxon>Acidimicrobiales</taxon>
        <taxon>Acidimicrobiaceae</taxon>
        <taxon>Acidiferrimicrobium</taxon>
    </lineage>
</organism>
<protein>
    <submittedName>
        <fullName evidence="2">Uncharacterized protein</fullName>
    </submittedName>
</protein>
<evidence type="ECO:0000256" key="1">
    <source>
        <dbReference type="SAM" id="Phobius"/>
    </source>
</evidence>
<keyword evidence="1" id="KW-1133">Transmembrane helix</keyword>
<sequence length="141" mass="14641">MNTRFVTSILLGLGGGFVVVASQAFAAGTLAWLAFGIGIGLLLVALTPAMLGERRLVGLGLDGLTAALAAWTIVASMVFSGTLVTWLSFAEGLGFVAAMLGGLVLNQVRIVTAAHRSEAMLHRETVPAHWVEEHRSTTPAG</sequence>
<evidence type="ECO:0000313" key="3">
    <source>
        <dbReference type="Proteomes" id="UP000437736"/>
    </source>
</evidence>
<keyword evidence="1" id="KW-0812">Transmembrane</keyword>
<proteinExistence type="predicted"/>
<feature type="transmembrane region" description="Helical" evidence="1">
    <location>
        <begin position="63"/>
        <end position="87"/>
    </location>
</feature>
<gene>
    <name evidence="2" type="ORF">GHK86_02535</name>
</gene>
<comment type="caution">
    <text evidence="2">The sequence shown here is derived from an EMBL/GenBank/DDBJ whole genome shotgun (WGS) entry which is preliminary data.</text>
</comment>
<keyword evidence="1" id="KW-0472">Membrane</keyword>
<feature type="transmembrane region" description="Helical" evidence="1">
    <location>
        <begin position="31"/>
        <end position="51"/>
    </location>
</feature>